<dbReference type="InterPro" id="IPR036554">
    <property type="entry name" value="GHMP_kinase_C_sf"/>
</dbReference>
<keyword evidence="2" id="KW-0547">Nucleotide-binding</keyword>
<dbReference type="PRINTS" id="PR00960">
    <property type="entry name" value="LMBPPROTEIN"/>
</dbReference>
<dbReference type="PIRSF" id="PIRSF036406">
    <property type="entry name" value="Hept_kin"/>
    <property type="match status" value="1"/>
</dbReference>
<evidence type="ECO:0000256" key="3">
    <source>
        <dbReference type="ARBA" id="ARBA00022777"/>
    </source>
</evidence>
<evidence type="ECO:0000256" key="5">
    <source>
        <dbReference type="ARBA" id="ARBA00038121"/>
    </source>
</evidence>
<evidence type="ECO:0000256" key="2">
    <source>
        <dbReference type="ARBA" id="ARBA00022741"/>
    </source>
</evidence>
<evidence type="ECO:0000256" key="1">
    <source>
        <dbReference type="ARBA" id="ARBA00022679"/>
    </source>
</evidence>
<dbReference type="InterPro" id="IPR001174">
    <property type="entry name" value="HddA/FKP"/>
</dbReference>
<reference evidence="9" key="1">
    <citation type="submission" date="2015-08" db="EMBL/GenBank/DDBJ databases">
        <authorList>
            <person name="Pierce J."/>
            <person name="Bernstein H."/>
        </authorList>
    </citation>
    <scope>NUCLEOTIDE SEQUENCE</scope>
    <source>
        <strain evidence="9">20793-3</strain>
    </source>
</reference>
<reference evidence="8" key="6">
    <citation type="submission" date="2022-12" db="EMBL/GenBank/DDBJ databases">
        <title>Development of a Multilocus Sequence Typing Scheme for Bacteroides fragilis Based on Whole Genome Sequencing Data and Clinical Application.</title>
        <authorList>
            <person name="Nielsen F.D."/>
            <person name="Justesen U.S."/>
        </authorList>
    </citation>
    <scope>NUCLEOTIDE SEQUENCE</scope>
    <source>
        <strain evidence="8">BF_BC_VIB_DK_2012_57</strain>
    </source>
</reference>
<reference evidence="10" key="4">
    <citation type="submission" date="2017-10" db="EMBL/GenBank/DDBJ databases">
        <authorList>
            <person name="Banno H."/>
            <person name="Chua N.-H."/>
        </authorList>
    </citation>
    <scope>NUCLEOTIDE SEQUENCE</scope>
    <source>
        <strain evidence="10">12905</strain>
    </source>
</reference>
<dbReference type="InterPro" id="IPR006204">
    <property type="entry name" value="GHMP_kinase_N_dom"/>
</dbReference>
<dbReference type="RefSeq" id="WP_008659606.1">
    <property type="nucleotide sequence ID" value="NZ_CABKOU010000002.1"/>
</dbReference>
<dbReference type="InterPro" id="IPR014606">
    <property type="entry name" value="Heptose_7-P_kinase"/>
</dbReference>
<evidence type="ECO:0000259" key="7">
    <source>
        <dbReference type="Pfam" id="PF08544"/>
    </source>
</evidence>
<dbReference type="InterPro" id="IPR020568">
    <property type="entry name" value="Ribosomal_Su5_D2-typ_SF"/>
</dbReference>
<dbReference type="EMBL" id="LIDT01000023">
    <property type="protein sequence ID" value="OCR31921.1"/>
    <property type="molecule type" value="Genomic_DNA"/>
</dbReference>
<dbReference type="InterPro" id="IPR013750">
    <property type="entry name" value="GHMP_kinase_C_dom"/>
</dbReference>
<evidence type="ECO:0000256" key="4">
    <source>
        <dbReference type="ARBA" id="ARBA00022840"/>
    </source>
</evidence>
<dbReference type="PANTHER" id="PTHR32463">
    <property type="entry name" value="L-FUCOSE KINASE"/>
    <property type="match status" value="1"/>
</dbReference>
<reference evidence="9 12" key="2">
    <citation type="journal article" date="2016" name="PLoS ONE">
        <title>Genomic Diversity of Enterotoxigenic Strains of Bacteroides fragilis.</title>
        <authorList>
            <person name="Pierce J.V."/>
            <person name="Bernstein H.D."/>
        </authorList>
    </citation>
    <scope>NUCLEOTIDE SEQUENCE [LARGE SCALE GENOMIC DNA]</scope>
    <source>
        <strain evidence="9 12">20793-3</strain>
    </source>
</reference>
<name>A0A2M9UTZ5_BACFG</name>
<evidence type="ECO:0000313" key="8">
    <source>
        <dbReference type="EMBL" id="MCZ2573708.1"/>
    </source>
</evidence>
<evidence type="ECO:0000313" key="10">
    <source>
        <dbReference type="EMBL" id="PJY75139.1"/>
    </source>
</evidence>
<evidence type="ECO:0000259" key="6">
    <source>
        <dbReference type="Pfam" id="PF00288"/>
    </source>
</evidence>
<reference evidence="11" key="5">
    <citation type="submission" date="2022-08" db="EMBL/GenBank/DDBJ databases">
        <title>Genome Sequencing of Bacteroides fragilis Group Isolates with Nanopore Technology.</title>
        <authorList>
            <person name="Tisza M.J."/>
            <person name="Smith D."/>
            <person name="Dekker J.P."/>
        </authorList>
    </citation>
    <scope>NUCLEOTIDE SEQUENCE</scope>
    <source>
        <strain evidence="11">BFG-70</strain>
    </source>
</reference>
<dbReference type="SUPFAM" id="SSF54211">
    <property type="entry name" value="Ribosomal protein S5 domain 2-like"/>
    <property type="match status" value="1"/>
</dbReference>
<evidence type="ECO:0000313" key="12">
    <source>
        <dbReference type="Proteomes" id="UP000093197"/>
    </source>
</evidence>
<dbReference type="EMBL" id="CP103216">
    <property type="protein sequence ID" value="UVR54621.1"/>
    <property type="molecule type" value="Genomic_DNA"/>
</dbReference>
<dbReference type="GO" id="GO:0050201">
    <property type="term" value="F:fucokinase activity"/>
    <property type="evidence" value="ECO:0007669"/>
    <property type="project" value="TreeGrafter"/>
</dbReference>
<gene>
    <name evidence="10" type="primary">hddA_1</name>
    <name evidence="9" type="ORF">AC094_19120</name>
    <name evidence="10" type="ORF">CQW34_01433</name>
    <name evidence="11" type="ORF">NXX45_12760</name>
    <name evidence="8" type="ORF">O1420_20270</name>
</gene>
<dbReference type="GO" id="GO:0042352">
    <property type="term" value="P:GDP-L-fucose salvage"/>
    <property type="evidence" value="ECO:0007669"/>
    <property type="project" value="TreeGrafter"/>
</dbReference>
<dbReference type="EC" id="2.7.1.168" evidence="10"/>
<evidence type="ECO:0000313" key="13">
    <source>
        <dbReference type="Proteomes" id="UP000231846"/>
    </source>
</evidence>
<feature type="domain" description="GHMP kinase N-terminal" evidence="6">
    <location>
        <begin position="75"/>
        <end position="154"/>
    </location>
</feature>
<dbReference type="InterPro" id="IPR052203">
    <property type="entry name" value="GHMP_Kinase-Related"/>
</dbReference>
<dbReference type="Proteomes" id="UP000231846">
    <property type="component" value="Unassembled WGS sequence"/>
</dbReference>
<dbReference type="InterPro" id="IPR006203">
    <property type="entry name" value="GHMP_knse_ATP-bd_CS"/>
</dbReference>
<feature type="domain" description="GHMP kinase C-terminal" evidence="7">
    <location>
        <begin position="228"/>
        <end position="305"/>
    </location>
</feature>
<evidence type="ECO:0000313" key="9">
    <source>
        <dbReference type="EMBL" id="OCR31921.1"/>
    </source>
</evidence>
<proteinExistence type="inferred from homology"/>
<reference evidence="10 13" key="3">
    <citation type="journal article" date="2017" name="MBio">
        <title>Gut Symbiont Bacteroides fragilis Secretes a Eukaryotic-Like Ubiquitin Protein That Mediates Intraspecies Antagonism.</title>
        <authorList>
            <person name="Chatzidaki-Livanis M."/>
            <person name="Coyne M.J."/>
            <person name="Roelofs K.G."/>
            <person name="Gentyala R.R."/>
            <person name="Caldwell J.M."/>
            <person name="Comstock L.E."/>
        </authorList>
    </citation>
    <scope>NUCLEOTIDE SEQUENCE [LARGE SCALE GENOMIC DNA]</scope>
    <source>
        <strain evidence="10 13">12905</strain>
    </source>
</reference>
<dbReference type="Proteomes" id="UP000093197">
    <property type="component" value="Unassembled WGS sequence"/>
</dbReference>
<keyword evidence="4" id="KW-0067">ATP-binding</keyword>
<dbReference type="PROSITE" id="PS00627">
    <property type="entry name" value="GHMP_KINASES_ATP"/>
    <property type="match status" value="1"/>
</dbReference>
<accession>A0A2M9UTZ5</accession>
<dbReference type="Proteomes" id="UP001060330">
    <property type="component" value="Chromosome"/>
</dbReference>
<dbReference type="AlphaFoldDB" id="A0A2M9UTZ5"/>
<dbReference type="EMBL" id="PDCW01000008">
    <property type="protein sequence ID" value="PJY75139.1"/>
    <property type="molecule type" value="Genomic_DNA"/>
</dbReference>
<dbReference type="Proteomes" id="UP001078742">
    <property type="component" value="Unassembled WGS sequence"/>
</dbReference>
<keyword evidence="3 10" id="KW-0418">Kinase</keyword>
<sequence>MIISRTPFRISFAGGGSDLSSFYSQQMGAVLSTSINKYVYIAIHPFFDSRKIQLKYSKTELVSSFDEIQHPIFKEVLKMSDLTGIDLNSIADIPAGTGLGSSSAFTVGLLNAIYAYKYKAVGNEMLAKLACEVEIERLKSPIGKQDQYAAACGGLNLISFYPDETVNVEKIIMDPHKKQELEDNLIMIYTGGTRSANSILKEQNREILEKDKFNNQKAMVKLAFDLKRSLEDNNIDDFGQYLHEGWLLKKTLTGSISNSFVDDIYDLGLKSGALGGKLLGAGGGGFILFYCPKGIQENFRKKMSQFTEIDFRFDNYGSKIIYVGDR</sequence>
<organism evidence="10 13">
    <name type="scientific">Bacteroides fragilis</name>
    <dbReference type="NCBI Taxonomy" id="817"/>
    <lineage>
        <taxon>Bacteria</taxon>
        <taxon>Pseudomonadati</taxon>
        <taxon>Bacteroidota</taxon>
        <taxon>Bacteroidia</taxon>
        <taxon>Bacteroidales</taxon>
        <taxon>Bacteroidaceae</taxon>
        <taxon>Bacteroides</taxon>
    </lineage>
</organism>
<dbReference type="GO" id="GO:0005524">
    <property type="term" value="F:ATP binding"/>
    <property type="evidence" value="ECO:0007669"/>
    <property type="project" value="UniProtKB-KW"/>
</dbReference>
<dbReference type="Gene3D" id="3.30.230.120">
    <property type="match status" value="1"/>
</dbReference>
<dbReference type="EMBL" id="JAPUAV010000020">
    <property type="protein sequence ID" value="MCZ2573708.1"/>
    <property type="molecule type" value="Genomic_DNA"/>
</dbReference>
<dbReference type="SUPFAM" id="SSF55060">
    <property type="entry name" value="GHMP Kinase, C-terminal domain"/>
    <property type="match status" value="1"/>
</dbReference>
<protein>
    <submittedName>
        <fullName evidence="10">D-glycero-alpha-D-manno-heptose 7-phosphate kinase</fullName>
        <ecNumber evidence="10">2.7.1.168</ecNumber>
    </submittedName>
    <submittedName>
        <fullName evidence="8">GHMP kinase</fullName>
    </submittedName>
</protein>
<dbReference type="Pfam" id="PF08544">
    <property type="entry name" value="GHMP_kinases_C"/>
    <property type="match status" value="1"/>
</dbReference>
<dbReference type="PANTHER" id="PTHR32463:SF0">
    <property type="entry name" value="L-FUCOSE KINASE"/>
    <property type="match status" value="1"/>
</dbReference>
<evidence type="ECO:0000313" key="11">
    <source>
        <dbReference type="EMBL" id="UVR54621.1"/>
    </source>
</evidence>
<dbReference type="Pfam" id="PF00288">
    <property type="entry name" value="GHMP_kinases_N"/>
    <property type="match status" value="1"/>
</dbReference>
<comment type="similarity">
    <text evidence="5">Belongs to the GHMP kinase family.</text>
</comment>
<keyword evidence="1 10" id="KW-0808">Transferase</keyword>